<dbReference type="InterPro" id="IPR021215">
    <property type="entry name" value="DUF2752"/>
</dbReference>
<evidence type="ECO:0000313" key="3">
    <source>
        <dbReference type="Proteomes" id="UP000598120"/>
    </source>
</evidence>
<feature type="transmembrane region" description="Helical" evidence="1">
    <location>
        <begin position="44"/>
        <end position="62"/>
    </location>
</feature>
<gene>
    <name evidence="2" type="ORF">GCM10011531_00410</name>
</gene>
<organism evidence="2 3">
    <name type="scientific">Aquaticitalea lipolytica</name>
    <dbReference type="NCBI Taxonomy" id="1247562"/>
    <lineage>
        <taxon>Bacteria</taxon>
        <taxon>Pseudomonadati</taxon>
        <taxon>Bacteroidota</taxon>
        <taxon>Flavobacteriia</taxon>
        <taxon>Flavobacteriales</taxon>
        <taxon>Flavobacteriaceae</taxon>
        <taxon>Aquaticitalea</taxon>
    </lineage>
</organism>
<name>A0A8J2XET6_9FLAO</name>
<keyword evidence="1" id="KW-1133">Transmembrane helix</keyword>
<dbReference type="EMBL" id="BMIC01000001">
    <property type="protein sequence ID" value="GFZ75864.1"/>
    <property type="molecule type" value="Genomic_DNA"/>
</dbReference>
<accession>A0A8J2XET6</accession>
<feature type="transmembrane region" description="Helical" evidence="1">
    <location>
        <begin position="74"/>
        <end position="90"/>
    </location>
</feature>
<proteinExistence type="predicted"/>
<evidence type="ECO:0000313" key="2">
    <source>
        <dbReference type="EMBL" id="GFZ75864.1"/>
    </source>
</evidence>
<comment type="caution">
    <text evidence="2">The sequence shown here is derived from an EMBL/GenBank/DDBJ whole genome shotgun (WGS) entry which is preliminary data.</text>
</comment>
<evidence type="ECO:0000256" key="1">
    <source>
        <dbReference type="SAM" id="Phobius"/>
    </source>
</evidence>
<evidence type="ECO:0008006" key="4">
    <source>
        <dbReference type="Google" id="ProtNLM"/>
    </source>
</evidence>
<keyword evidence="1" id="KW-0472">Membrane</keyword>
<dbReference type="Pfam" id="PF10825">
    <property type="entry name" value="DUF2752"/>
    <property type="match status" value="1"/>
</dbReference>
<keyword evidence="1" id="KW-0812">Transmembrane</keyword>
<dbReference type="RefSeq" id="WP_188604326.1">
    <property type="nucleotide sequence ID" value="NZ_BMIC01000001.1"/>
</dbReference>
<keyword evidence="3" id="KW-1185">Reference proteome</keyword>
<sequence>MSSLEDYMLPCLNKKLFGIDCLGCGLQRAIVLVFQGEFSAAFKMYPAVFTILLLAFFIIFNLFYKFKHDSKIKIFLLILNAVIIVASYLYKITN</sequence>
<reference evidence="2 3" key="1">
    <citation type="journal article" date="2014" name="Int. J. Syst. Evol. Microbiol.">
        <title>Complete genome sequence of Corynebacterium casei LMG S-19264T (=DSM 44701T), isolated from a smear-ripened cheese.</title>
        <authorList>
            <consortium name="US DOE Joint Genome Institute (JGI-PGF)"/>
            <person name="Walter F."/>
            <person name="Albersmeier A."/>
            <person name="Kalinowski J."/>
            <person name="Ruckert C."/>
        </authorList>
    </citation>
    <scope>NUCLEOTIDE SEQUENCE [LARGE SCALE GENOMIC DNA]</scope>
    <source>
        <strain evidence="2 3">CGMCC 1.15295</strain>
    </source>
</reference>
<dbReference type="Proteomes" id="UP000598120">
    <property type="component" value="Unassembled WGS sequence"/>
</dbReference>
<dbReference type="AlphaFoldDB" id="A0A8J2XET6"/>
<protein>
    <recommendedName>
        <fullName evidence="4">DUF2752 domain-containing protein</fullName>
    </recommendedName>
</protein>